<organism evidence="2 3">
    <name type="scientific">Sphingomonas natans</name>
    <dbReference type="NCBI Taxonomy" id="3063330"/>
    <lineage>
        <taxon>Bacteria</taxon>
        <taxon>Pseudomonadati</taxon>
        <taxon>Pseudomonadota</taxon>
        <taxon>Alphaproteobacteria</taxon>
        <taxon>Sphingomonadales</taxon>
        <taxon>Sphingomonadaceae</taxon>
        <taxon>Sphingomonas</taxon>
    </lineage>
</organism>
<dbReference type="PROSITE" id="PS51819">
    <property type="entry name" value="VOC"/>
    <property type="match status" value="1"/>
</dbReference>
<proteinExistence type="predicted"/>
<evidence type="ECO:0000313" key="3">
    <source>
        <dbReference type="Proteomes" id="UP001169764"/>
    </source>
</evidence>
<dbReference type="Gene3D" id="3.10.180.10">
    <property type="entry name" value="2,3-Dihydroxybiphenyl 1,2-Dioxygenase, domain 1"/>
    <property type="match status" value="1"/>
</dbReference>
<dbReference type="SUPFAM" id="SSF54593">
    <property type="entry name" value="Glyoxalase/Bleomycin resistance protein/Dihydroxybiphenyl dioxygenase"/>
    <property type="match status" value="1"/>
</dbReference>
<sequence length="129" mass="13586">MFSHVMVGTNDLNMSRSFYDAAFGALGLSPGFPDEKGRIFWMAPGGFFAITKPINGEDACHANGGTIGFAMTSPEQADSWHSAGIAAGGASCEDPPGWREGGFGPMYLAYLRDPAGNKLCGVHIPQRAT</sequence>
<gene>
    <name evidence="2" type="ORF">Q4F19_15795</name>
</gene>
<protein>
    <submittedName>
        <fullName evidence="2">VOC family protein</fullName>
    </submittedName>
</protein>
<dbReference type="Proteomes" id="UP001169764">
    <property type="component" value="Unassembled WGS sequence"/>
</dbReference>
<dbReference type="PANTHER" id="PTHR35006:SF1">
    <property type="entry name" value="BLL2941 PROTEIN"/>
    <property type="match status" value="1"/>
</dbReference>
<comment type="caution">
    <text evidence="2">The sequence shown here is derived from an EMBL/GenBank/DDBJ whole genome shotgun (WGS) entry which is preliminary data.</text>
</comment>
<feature type="domain" description="VOC" evidence="1">
    <location>
        <begin position="1"/>
        <end position="124"/>
    </location>
</feature>
<dbReference type="RefSeq" id="WP_303544466.1">
    <property type="nucleotide sequence ID" value="NZ_JAUOTP010000008.1"/>
</dbReference>
<dbReference type="InterPro" id="IPR029068">
    <property type="entry name" value="Glyas_Bleomycin-R_OHBP_Dase"/>
</dbReference>
<dbReference type="EMBL" id="JAUOTP010000008">
    <property type="protein sequence ID" value="MDO6415854.1"/>
    <property type="molecule type" value="Genomic_DNA"/>
</dbReference>
<reference evidence="2" key="1">
    <citation type="submission" date="2023-07" db="EMBL/GenBank/DDBJ databases">
        <authorList>
            <person name="Kim M."/>
        </authorList>
    </citation>
    <scope>NUCLEOTIDE SEQUENCE</scope>
    <source>
        <strain evidence="2">BIUV-7</strain>
    </source>
</reference>
<keyword evidence="3" id="KW-1185">Reference proteome</keyword>
<dbReference type="PANTHER" id="PTHR35006">
    <property type="entry name" value="GLYOXALASE FAMILY PROTEIN (AFU_ORTHOLOGUE AFUA_5G14830)"/>
    <property type="match status" value="1"/>
</dbReference>
<accession>A0ABT8YC07</accession>
<evidence type="ECO:0000259" key="1">
    <source>
        <dbReference type="PROSITE" id="PS51819"/>
    </source>
</evidence>
<dbReference type="InterPro" id="IPR037523">
    <property type="entry name" value="VOC_core"/>
</dbReference>
<name>A0ABT8YC07_9SPHN</name>
<evidence type="ECO:0000313" key="2">
    <source>
        <dbReference type="EMBL" id="MDO6415854.1"/>
    </source>
</evidence>
<dbReference type="CDD" id="cd07262">
    <property type="entry name" value="VOC_like"/>
    <property type="match status" value="1"/>
</dbReference>